<evidence type="ECO:0000313" key="3">
    <source>
        <dbReference type="Proteomes" id="UP000326202"/>
    </source>
</evidence>
<evidence type="ECO:0000313" key="2">
    <source>
        <dbReference type="EMBL" id="QEX18772.1"/>
    </source>
</evidence>
<keyword evidence="1" id="KW-0472">Membrane</keyword>
<dbReference type="OrthoDB" id="7376415at2"/>
<sequence length="71" mass="8339">MAVQSNDHLFQSQNQYGMVSSLMSGLEYVFGWFTRSNERQMMANLDERTLRDIGISKADVYREALKPFWRS</sequence>
<organism evidence="2 3">
    <name type="scientific">Hypericibacter terrae</name>
    <dbReference type="NCBI Taxonomy" id="2602015"/>
    <lineage>
        <taxon>Bacteria</taxon>
        <taxon>Pseudomonadati</taxon>
        <taxon>Pseudomonadota</taxon>
        <taxon>Alphaproteobacteria</taxon>
        <taxon>Rhodospirillales</taxon>
        <taxon>Dongiaceae</taxon>
        <taxon>Hypericibacter</taxon>
    </lineage>
</organism>
<accession>A0A5J6MMB8</accession>
<evidence type="ECO:0000256" key="1">
    <source>
        <dbReference type="SAM" id="Phobius"/>
    </source>
</evidence>
<dbReference type="EMBL" id="CP042906">
    <property type="protein sequence ID" value="QEX18772.1"/>
    <property type="molecule type" value="Genomic_DNA"/>
</dbReference>
<keyword evidence="1" id="KW-1133">Transmembrane helix</keyword>
<protein>
    <recommendedName>
        <fullName evidence="4">DUF1127 domain-containing protein</fullName>
    </recommendedName>
</protein>
<dbReference type="RefSeq" id="WP_151178899.1">
    <property type="nucleotide sequence ID" value="NZ_CP042906.1"/>
</dbReference>
<dbReference type="KEGG" id="htq:FRZ44_40830"/>
<dbReference type="Proteomes" id="UP000326202">
    <property type="component" value="Chromosome"/>
</dbReference>
<gene>
    <name evidence="2" type="ORF">FRZ44_40830</name>
</gene>
<keyword evidence="1" id="KW-0812">Transmembrane</keyword>
<reference evidence="2 3" key="1">
    <citation type="submission" date="2019-08" db="EMBL/GenBank/DDBJ databases">
        <title>Hyperibacter terrae gen. nov., sp. nov. and Hyperibacter viscosus sp. nov., two new members in the family Rhodospirillaceae isolated from the rhizosphere of Hypericum perforatum.</title>
        <authorList>
            <person name="Noviana Z."/>
        </authorList>
    </citation>
    <scope>NUCLEOTIDE SEQUENCE [LARGE SCALE GENOMIC DNA]</scope>
    <source>
        <strain evidence="2 3">R5913</strain>
    </source>
</reference>
<evidence type="ECO:0008006" key="4">
    <source>
        <dbReference type="Google" id="ProtNLM"/>
    </source>
</evidence>
<dbReference type="AlphaFoldDB" id="A0A5J6MMB8"/>
<name>A0A5J6MMB8_9PROT</name>
<feature type="transmembrane region" description="Helical" evidence="1">
    <location>
        <begin position="15"/>
        <end position="33"/>
    </location>
</feature>
<keyword evidence="3" id="KW-1185">Reference proteome</keyword>
<proteinExistence type="predicted"/>